<gene>
    <name evidence="4" type="ORF">C882_1658</name>
</gene>
<dbReference type="InterPro" id="IPR016208">
    <property type="entry name" value="Ald_Oxase/xanthine_DH-like"/>
</dbReference>
<sequence length="779" mass="82264">MGRFGAGQAIRRVEDQRFLTGTGHYTDDIAPAGQVHGVTVRSSFAHGKIRELDVESAREMPGVLAVLTAADLEADDIGDLPTIVRPRNAAGEKMPVPPRPVLARDTVRFVGEPVAFVVAETLQQARDAAEAVVLDVEDLPVVGGLSAASADGAPEVWPDLAPGNVLVDWSMGDADATEAAFAKADRVVSLDLVNNRLAPTPLEPRGALGEYDAAEERFTLTTGSQGSHTLQGWLCQSVLKVPPEKLRVISPDVGGGFGMRLFLFNEHALVLAAARKVGRPVKWVAERTEGFLADTHGRDHLSHAELALDAEGRFLGMRVDTRANVGAYVSQMGAFVPTMAGTAMLPGVYTIPTAYARVRVMTTNTAPVDAYRGAGRPEASYVIERLADAAAEATGLPRDEIRRRNFIPSDAMPYKTALGRTYDSGEFARLMDEAMRRAGWAGFEDRRADAARRGRLRGIGMSYYVEACGGGGDETAHVHLDRRGNATVLIGSQSSGQGHETAYAQMVAAELGLPMDRIRVVQGDTQVVPTGKGTGGSRSLPVGGASLSQAVDKVVETGKAVAARLLEVPVDDVTFDAGTFRARGTNAVRSLAEVAAAAFDESPDADAPGIREQAAWTPPEATYPNGCHICEVEIDPETGQTCIVGYTVADDMGVVLNPMLLRGQIIGGIVQGAGQALLEEVVYDEDSGQLVTGTMLDYAMPRADLLPDIDFSTVEIPCRTNILGVKGAGEAGTIGAAPAVMNAVLDALRPAGVHDIQMPATPLKVWQALQAAAGRAAAE</sequence>
<evidence type="ECO:0000313" key="5">
    <source>
        <dbReference type="Proteomes" id="UP000009881"/>
    </source>
</evidence>
<dbReference type="Pfam" id="PF20256">
    <property type="entry name" value="MoCoBD_2"/>
    <property type="match status" value="1"/>
</dbReference>
<dbReference type="PANTHER" id="PTHR11908:SF132">
    <property type="entry name" value="ALDEHYDE OXIDASE 1-RELATED"/>
    <property type="match status" value="1"/>
</dbReference>
<evidence type="ECO:0000256" key="2">
    <source>
        <dbReference type="ARBA" id="ARBA00023002"/>
    </source>
</evidence>
<dbReference type="RefSeq" id="WP_009538647.1">
    <property type="nucleotide sequence ID" value="NZ_ANHY01000002.1"/>
</dbReference>
<keyword evidence="5" id="KW-1185">Reference proteome</keyword>
<feature type="domain" description="Aldehyde oxidase/xanthine dehydrogenase a/b hammerhead" evidence="3">
    <location>
        <begin position="20"/>
        <end position="140"/>
    </location>
</feature>
<dbReference type="GO" id="GO:0005506">
    <property type="term" value="F:iron ion binding"/>
    <property type="evidence" value="ECO:0007669"/>
    <property type="project" value="InterPro"/>
</dbReference>
<dbReference type="SMART" id="SM01008">
    <property type="entry name" value="Ald_Xan_dh_C"/>
    <property type="match status" value="1"/>
</dbReference>
<organism evidence="4 5">
    <name type="scientific">Caenispirillum salinarum AK4</name>
    <dbReference type="NCBI Taxonomy" id="1238182"/>
    <lineage>
        <taxon>Bacteria</taxon>
        <taxon>Pseudomonadati</taxon>
        <taxon>Pseudomonadota</taxon>
        <taxon>Alphaproteobacteria</taxon>
        <taxon>Rhodospirillales</taxon>
        <taxon>Novispirillaceae</taxon>
        <taxon>Caenispirillum</taxon>
    </lineage>
</organism>
<evidence type="ECO:0000256" key="1">
    <source>
        <dbReference type="ARBA" id="ARBA00022505"/>
    </source>
</evidence>
<dbReference type="OrthoDB" id="9758509at2"/>
<dbReference type="InterPro" id="IPR036856">
    <property type="entry name" value="Ald_Oxase/Xan_DH_a/b_sf"/>
</dbReference>
<dbReference type="eggNOG" id="COG1529">
    <property type="taxonomic scope" value="Bacteria"/>
</dbReference>
<keyword evidence="2" id="KW-0560">Oxidoreductase</keyword>
<dbReference type="Pfam" id="PF01315">
    <property type="entry name" value="Ald_Xan_dh_C"/>
    <property type="match status" value="1"/>
</dbReference>
<dbReference type="InterPro" id="IPR046867">
    <property type="entry name" value="AldOxase/xan_DH_MoCoBD2"/>
</dbReference>
<dbReference type="InterPro" id="IPR037165">
    <property type="entry name" value="AldOxase/xan_DH_Mopterin-bd_sf"/>
</dbReference>
<proteinExistence type="predicted"/>
<dbReference type="PANTHER" id="PTHR11908">
    <property type="entry name" value="XANTHINE DEHYDROGENASE"/>
    <property type="match status" value="1"/>
</dbReference>
<dbReference type="SUPFAM" id="SSF56003">
    <property type="entry name" value="Molybdenum cofactor-binding domain"/>
    <property type="match status" value="1"/>
</dbReference>
<comment type="caution">
    <text evidence="4">The sequence shown here is derived from an EMBL/GenBank/DDBJ whole genome shotgun (WGS) entry which is preliminary data.</text>
</comment>
<dbReference type="InterPro" id="IPR008274">
    <property type="entry name" value="AldOxase/xan_DH_MoCoBD1"/>
</dbReference>
<dbReference type="EMBL" id="ANHY01000002">
    <property type="protein sequence ID" value="EKV32820.1"/>
    <property type="molecule type" value="Genomic_DNA"/>
</dbReference>
<dbReference type="Gene3D" id="3.90.1170.50">
    <property type="entry name" value="Aldehyde oxidase/xanthine dehydrogenase, a/b hammerhead"/>
    <property type="match status" value="1"/>
</dbReference>
<reference evidence="4 5" key="1">
    <citation type="journal article" date="2013" name="Genome Announc.">
        <title>Draft Genome Sequence of an Alphaproteobacterium, Caenispirillum salinarum AK4(T), Isolated from a Solar Saltern.</title>
        <authorList>
            <person name="Khatri I."/>
            <person name="Singh A."/>
            <person name="Korpole S."/>
            <person name="Pinnaka A.K."/>
            <person name="Subramanian S."/>
        </authorList>
    </citation>
    <scope>NUCLEOTIDE SEQUENCE [LARGE SCALE GENOMIC DNA]</scope>
    <source>
        <strain evidence="4 5">AK4</strain>
    </source>
</reference>
<accession>K9H3G8</accession>
<dbReference type="Gene3D" id="3.30.365.10">
    <property type="entry name" value="Aldehyde oxidase/xanthine dehydrogenase, molybdopterin binding domain"/>
    <property type="match status" value="4"/>
</dbReference>
<dbReference type="Pfam" id="PF02738">
    <property type="entry name" value="MoCoBD_1"/>
    <property type="match status" value="1"/>
</dbReference>
<keyword evidence="1" id="KW-0500">Molybdenum</keyword>
<dbReference type="STRING" id="1238182.C882_1658"/>
<name>K9H3G8_9PROT</name>
<evidence type="ECO:0000313" key="4">
    <source>
        <dbReference type="EMBL" id="EKV32820.1"/>
    </source>
</evidence>
<dbReference type="AlphaFoldDB" id="K9H3G8"/>
<dbReference type="Proteomes" id="UP000009881">
    <property type="component" value="Unassembled WGS sequence"/>
</dbReference>
<evidence type="ECO:0000259" key="3">
    <source>
        <dbReference type="SMART" id="SM01008"/>
    </source>
</evidence>
<dbReference type="SUPFAM" id="SSF54665">
    <property type="entry name" value="CO dehydrogenase molybdoprotein N-domain-like"/>
    <property type="match status" value="1"/>
</dbReference>
<protein>
    <submittedName>
        <fullName evidence="4">Aerobic-type carbon monoxide dehydrogenase</fullName>
    </submittedName>
</protein>
<dbReference type="InterPro" id="IPR000674">
    <property type="entry name" value="Ald_Oxase/Xan_DH_a/b"/>
</dbReference>
<dbReference type="GO" id="GO:0016491">
    <property type="term" value="F:oxidoreductase activity"/>
    <property type="evidence" value="ECO:0007669"/>
    <property type="project" value="UniProtKB-KW"/>
</dbReference>